<feature type="compositionally biased region" description="Pro residues" evidence="1">
    <location>
        <begin position="43"/>
        <end position="53"/>
    </location>
</feature>
<gene>
    <name evidence="2" type="ORF">SAMN04488085_104391</name>
</gene>
<evidence type="ECO:0000256" key="1">
    <source>
        <dbReference type="SAM" id="MobiDB-lite"/>
    </source>
</evidence>
<dbReference type="Proteomes" id="UP000199152">
    <property type="component" value="Unassembled WGS sequence"/>
</dbReference>
<sequence>MSWALAVAIGWAVLVPPVGYLIGRALRRADARGTTTAPVDAAPAPPVSRPPAETPASSRASLG</sequence>
<evidence type="ECO:0000313" key="3">
    <source>
        <dbReference type="Proteomes" id="UP000199152"/>
    </source>
</evidence>
<dbReference type="RefSeq" id="WP_143087137.1">
    <property type="nucleotide sequence ID" value="NZ_FOSW01000004.1"/>
</dbReference>
<accession>A0A1I4DL28</accession>
<name>A0A1I4DL28_9ACTN</name>
<proteinExistence type="predicted"/>
<dbReference type="InParanoid" id="A0A1I4DL28"/>
<dbReference type="AlphaFoldDB" id="A0A1I4DL28"/>
<keyword evidence="3" id="KW-1185">Reference proteome</keyword>
<reference evidence="2 3" key="1">
    <citation type="submission" date="2016-10" db="EMBL/GenBank/DDBJ databases">
        <authorList>
            <person name="de Groot N.N."/>
        </authorList>
    </citation>
    <scope>NUCLEOTIDE SEQUENCE [LARGE SCALE GENOMIC DNA]</scope>
    <source>
        <strain evidence="2 3">DSM 45317</strain>
    </source>
</reference>
<protein>
    <submittedName>
        <fullName evidence="2">Uncharacterized protein</fullName>
    </submittedName>
</protein>
<feature type="region of interest" description="Disordered" evidence="1">
    <location>
        <begin position="32"/>
        <end position="63"/>
    </location>
</feature>
<organism evidence="2 3">
    <name type="scientific">Geodermatophilus ruber</name>
    <dbReference type="NCBI Taxonomy" id="504800"/>
    <lineage>
        <taxon>Bacteria</taxon>
        <taxon>Bacillati</taxon>
        <taxon>Actinomycetota</taxon>
        <taxon>Actinomycetes</taxon>
        <taxon>Geodermatophilales</taxon>
        <taxon>Geodermatophilaceae</taxon>
        <taxon>Geodermatophilus</taxon>
    </lineage>
</organism>
<dbReference type="EMBL" id="FOSW01000004">
    <property type="protein sequence ID" value="SFK92736.1"/>
    <property type="molecule type" value="Genomic_DNA"/>
</dbReference>
<dbReference type="STRING" id="504800.SAMN04488085_104391"/>
<evidence type="ECO:0000313" key="2">
    <source>
        <dbReference type="EMBL" id="SFK92736.1"/>
    </source>
</evidence>